<reference evidence="4" key="1">
    <citation type="submission" date="2014-07" db="EMBL/GenBank/DDBJ databases">
        <title>Identification of a novel salt tolerance gene in wild soybean by whole-genome sequencing.</title>
        <authorList>
            <person name="Lam H.-M."/>
            <person name="Qi X."/>
            <person name="Li M.-W."/>
            <person name="Liu X."/>
            <person name="Xie M."/>
            <person name="Ni M."/>
            <person name="Xu X."/>
        </authorList>
    </citation>
    <scope>NUCLEOTIDE SEQUENCE [LARGE SCALE GENOMIC DNA]</scope>
    <source>
        <tissue evidence="4">Root</tissue>
    </source>
</reference>
<evidence type="ECO:0000313" key="4">
    <source>
        <dbReference type="EMBL" id="KHN07322.1"/>
    </source>
</evidence>
<evidence type="ECO:0000256" key="2">
    <source>
        <dbReference type="ARBA" id="ARBA00022827"/>
    </source>
</evidence>
<feature type="domain" description="Berberine/berberine-like" evidence="3">
    <location>
        <begin position="35"/>
        <end position="92"/>
    </location>
</feature>
<dbReference type="GO" id="GO:0050660">
    <property type="term" value="F:flavin adenine dinucleotide binding"/>
    <property type="evidence" value="ECO:0007669"/>
    <property type="project" value="InterPro"/>
</dbReference>
<gene>
    <name evidence="4" type="ORF">glysoja_027412</name>
</gene>
<dbReference type="EMBL" id="KN667122">
    <property type="protein sequence ID" value="KHN07322.1"/>
    <property type="molecule type" value="Genomic_DNA"/>
</dbReference>
<dbReference type="Proteomes" id="UP000053555">
    <property type="component" value="Unassembled WGS sequence"/>
</dbReference>
<evidence type="ECO:0000256" key="1">
    <source>
        <dbReference type="ARBA" id="ARBA00022630"/>
    </source>
</evidence>
<dbReference type="Pfam" id="PF08031">
    <property type="entry name" value="BBE"/>
    <property type="match status" value="1"/>
</dbReference>
<keyword evidence="1" id="KW-0285">Flavoprotein</keyword>
<dbReference type="InterPro" id="IPR012951">
    <property type="entry name" value="BBE"/>
</dbReference>
<dbReference type="InterPro" id="IPR016169">
    <property type="entry name" value="FAD-bd_PCMH_sub2"/>
</dbReference>
<dbReference type="AlphaFoldDB" id="A0A0B2PIF8"/>
<sequence>MPLSFNSTLNLHVHNKRFKTQTSPKPLAIITAQGFLNYRDLDIGAKHPSNSTNFVQSVIYASKLFKESLERLVIVKITVDPSNFFSYEQSIPTDN</sequence>
<name>A0A0B2PIF8_GLYSO</name>
<evidence type="ECO:0000259" key="3">
    <source>
        <dbReference type="Pfam" id="PF08031"/>
    </source>
</evidence>
<keyword evidence="2" id="KW-0274">FAD</keyword>
<dbReference type="Gene3D" id="3.30.465.10">
    <property type="match status" value="1"/>
</dbReference>
<protein>
    <submittedName>
        <fullName evidence="4">Reticuline oxidase-like protein</fullName>
    </submittedName>
</protein>
<proteinExistence type="predicted"/>
<dbReference type="GO" id="GO:0016491">
    <property type="term" value="F:oxidoreductase activity"/>
    <property type="evidence" value="ECO:0007669"/>
    <property type="project" value="InterPro"/>
</dbReference>
<organism evidence="4">
    <name type="scientific">Glycine soja</name>
    <name type="common">Wild soybean</name>
    <dbReference type="NCBI Taxonomy" id="3848"/>
    <lineage>
        <taxon>Eukaryota</taxon>
        <taxon>Viridiplantae</taxon>
        <taxon>Streptophyta</taxon>
        <taxon>Embryophyta</taxon>
        <taxon>Tracheophyta</taxon>
        <taxon>Spermatophyta</taxon>
        <taxon>Magnoliopsida</taxon>
        <taxon>eudicotyledons</taxon>
        <taxon>Gunneridae</taxon>
        <taxon>Pentapetalae</taxon>
        <taxon>rosids</taxon>
        <taxon>fabids</taxon>
        <taxon>Fabales</taxon>
        <taxon>Fabaceae</taxon>
        <taxon>Papilionoideae</taxon>
        <taxon>50 kb inversion clade</taxon>
        <taxon>NPAAA clade</taxon>
        <taxon>indigoferoid/millettioid clade</taxon>
        <taxon>Phaseoleae</taxon>
        <taxon>Glycine</taxon>
        <taxon>Glycine subgen. Soja</taxon>
    </lineage>
</organism>
<accession>A0A0B2PIF8</accession>
<dbReference type="PANTHER" id="PTHR32448">
    <property type="entry name" value="OS08G0158400 PROTEIN"/>
    <property type="match status" value="1"/>
</dbReference>